<gene>
    <name evidence="10" type="ORF">QWY13_03305</name>
</gene>
<comment type="similarity">
    <text evidence="2">Belongs to the CpsC/CapA family.</text>
</comment>
<protein>
    <submittedName>
        <fullName evidence="10">Wzz/FepE/Etk N-terminal domain-containing protein</fullName>
    </submittedName>
</protein>
<dbReference type="InterPro" id="IPR032807">
    <property type="entry name" value="GNVR"/>
</dbReference>
<evidence type="ECO:0000256" key="3">
    <source>
        <dbReference type="ARBA" id="ARBA00022475"/>
    </source>
</evidence>
<dbReference type="PANTHER" id="PTHR32309">
    <property type="entry name" value="TYROSINE-PROTEIN KINASE"/>
    <property type="match status" value="1"/>
</dbReference>
<dbReference type="Proteomes" id="UP001172142">
    <property type="component" value="Unassembled WGS sequence"/>
</dbReference>
<dbReference type="RefSeq" id="WP_301854914.1">
    <property type="nucleotide sequence ID" value="NZ_JAUJWU010000001.1"/>
</dbReference>
<evidence type="ECO:0000259" key="8">
    <source>
        <dbReference type="Pfam" id="PF02706"/>
    </source>
</evidence>
<keyword evidence="6 7" id="KW-0472">Membrane</keyword>
<sequence>MESTFNIKEFLQALRKRLPLIIIVTLLFVALSGIVSYTMMKPIYEASTQILVNQRVTNPLQASEQLNIDANLQLVETYNIIIKSPAILTEVIEELELKESVSDLNENISVSSAENSQILTVEVEDVSMERAVLIANTTASVFQAKIKSLMNVDNVNILAPAIVPIDPDPVKPDPMFNMAIGAIIGFMLGTGLAILLDQMNTTIRKEEDIEEIVGLQVLGIVSTVPEVKEFKRSANINDKKELIADVDTEKIKAVSNPKIGGSY</sequence>
<dbReference type="Pfam" id="PF02706">
    <property type="entry name" value="Wzz"/>
    <property type="match status" value="1"/>
</dbReference>
<evidence type="ECO:0000256" key="7">
    <source>
        <dbReference type="SAM" id="Phobius"/>
    </source>
</evidence>
<organism evidence="10 11">
    <name type="scientific">Planococcus shenhongbingii</name>
    <dbReference type="NCBI Taxonomy" id="3058398"/>
    <lineage>
        <taxon>Bacteria</taxon>
        <taxon>Bacillati</taxon>
        <taxon>Bacillota</taxon>
        <taxon>Bacilli</taxon>
        <taxon>Bacillales</taxon>
        <taxon>Caryophanaceae</taxon>
        <taxon>Planococcus</taxon>
    </lineage>
</organism>
<dbReference type="Pfam" id="PF13807">
    <property type="entry name" value="GNVR"/>
    <property type="match status" value="1"/>
</dbReference>
<comment type="caution">
    <text evidence="10">The sequence shown here is derived from an EMBL/GenBank/DDBJ whole genome shotgun (WGS) entry which is preliminary data.</text>
</comment>
<keyword evidence="11" id="KW-1185">Reference proteome</keyword>
<feature type="transmembrane region" description="Helical" evidence="7">
    <location>
        <begin position="20"/>
        <end position="40"/>
    </location>
</feature>
<evidence type="ECO:0000256" key="6">
    <source>
        <dbReference type="ARBA" id="ARBA00023136"/>
    </source>
</evidence>
<reference evidence="10 11" key="1">
    <citation type="submission" date="2023-07" db="EMBL/GenBank/DDBJ databases">
        <title>Novel species in genus Planococcus.</title>
        <authorList>
            <person name="Ning S."/>
        </authorList>
    </citation>
    <scope>NUCLEOTIDE SEQUENCE [LARGE SCALE GENOMIC DNA]</scope>
    <source>
        <strain evidence="10 11">N017</strain>
    </source>
</reference>
<evidence type="ECO:0000256" key="2">
    <source>
        <dbReference type="ARBA" id="ARBA00006683"/>
    </source>
</evidence>
<evidence type="ECO:0000313" key="10">
    <source>
        <dbReference type="EMBL" id="MDN7244509.1"/>
    </source>
</evidence>
<accession>A0ABT8N9E1</accession>
<keyword evidence="5 7" id="KW-1133">Transmembrane helix</keyword>
<feature type="domain" description="Polysaccharide chain length determinant N-terminal" evidence="8">
    <location>
        <begin position="4"/>
        <end position="95"/>
    </location>
</feature>
<keyword evidence="3" id="KW-1003">Cell membrane</keyword>
<dbReference type="EMBL" id="JAUJWU010000001">
    <property type="protein sequence ID" value="MDN7244509.1"/>
    <property type="molecule type" value="Genomic_DNA"/>
</dbReference>
<keyword evidence="4 7" id="KW-0812">Transmembrane</keyword>
<evidence type="ECO:0000256" key="5">
    <source>
        <dbReference type="ARBA" id="ARBA00022989"/>
    </source>
</evidence>
<evidence type="ECO:0000256" key="1">
    <source>
        <dbReference type="ARBA" id="ARBA00004651"/>
    </source>
</evidence>
<evidence type="ECO:0000313" key="11">
    <source>
        <dbReference type="Proteomes" id="UP001172142"/>
    </source>
</evidence>
<proteinExistence type="inferred from homology"/>
<dbReference type="InterPro" id="IPR050445">
    <property type="entry name" value="Bact_polysacc_biosynth/exp"/>
</dbReference>
<dbReference type="PANTHER" id="PTHR32309:SF13">
    <property type="entry name" value="FERRIC ENTEROBACTIN TRANSPORT PROTEIN FEPE"/>
    <property type="match status" value="1"/>
</dbReference>
<comment type="subcellular location">
    <subcellularLocation>
        <location evidence="1">Cell membrane</location>
        <topology evidence="1">Multi-pass membrane protein</topology>
    </subcellularLocation>
</comment>
<evidence type="ECO:0000256" key="4">
    <source>
        <dbReference type="ARBA" id="ARBA00022692"/>
    </source>
</evidence>
<feature type="transmembrane region" description="Helical" evidence="7">
    <location>
        <begin position="175"/>
        <end position="196"/>
    </location>
</feature>
<evidence type="ECO:0000259" key="9">
    <source>
        <dbReference type="Pfam" id="PF13807"/>
    </source>
</evidence>
<name>A0ABT8N9E1_9BACL</name>
<dbReference type="InterPro" id="IPR003856">
    <property type="entry name" value="LPS_length_determ_N"/>
</dbReference>
<feature type="domain" description="Tyrosine-protein kinase G-rich" evidence="9">
    <location>
        <begin position="143"/>
        <end position="195"/>
    </location>
</feature>